<sequence length="371" mass="41255">MGPDNNRKPNAPVGIAKVNGPSAIKADLTPIKSEITKLERAVADTRGKQSSQERGEMKSVLFEMRAIVKDIENNLAEPLKKLNGYMLECKKKGQRPDKLKIQKIETTIQKIIKDNYQKIEGYIQQLKQLVNKDSADLQGAVNAFAQAAQQQKEKLVLSSGVNQAIATTSNVPQQSQAQEKPEAFTKNSAQVTDISELTAGPSSQVEDNTHSDTAATSSETMLPLTKEMGTMTEETQTEAYVKNRELHTMQDQLEAARKQLFDLAGDIENFRRDIDQRDSQIVDLMAEKDKLELTINSLETKNTENLDAKTGIEEQLKVQASELEAVKKSASEATEALSKLQESFNNIKDALRAEQENFAKYRNSAKRRGIT</sequence>
<protein>
    <submittedName>
        <fullName evidence="3">Uncharacterized protein</fullName>
    </submittedName>
</protein>
<keyword evidence="1" id="KW-0175">Coiled coil</keyword>
<gene>
    <name evidence="3" type="ORF">RVIR1_11360</name>
</gene>
<dbReference type="KEGG" id="rvi:RVIR1_11360"/>
<feature type="region of interest" description="Disordered" evidence="2">
    <location>
        <begin position="197"/>
        <end position="223"/>
    </location>
</feature>
<feature type="coiled-coil region" evidence="1">
    <location>
        <begin position="253"/>
        <end position="357"/>
    </location>
</feature>
<feature type="compositionally biased region" description="Polar residues" evidence="2">
    <location>
        <begin position="168"/>
        <end position="178"/>
    </location>
</feature>
<evidence type="ECO:0000313" key="3">
    <source>
        <dbReference type="EMBL" id="BBB15600.1"/>
    </source>
</evidence>
<keyword evidence="4" id="KW-1185">Reference proteome</keyword>
<feature type="region of interest" description="Disordered" evidence="2">
    <location>
        <begin position="168"/>
        <end position="187"/>
    </location>
</feature>
<proteinExistence type="predicted"/>
<feature type="compositionally biased region" description="Polar residues" evidence="2">
    <location>
        <begin position="197"/>
        <end position="220"/>
    </location>
</feature>
<dbReference type="RefSeq" id="WP_126323110.1">
    <property type="nucleotide sequence ID" value="NZ_AP018005.1"/>
</dbReference>
<dbReference type="EMBL" id="AP018005">
    <property type="protein sequence ID" value="BBB15600.1"/>
    <property type="molecule type" value="Genomic_DNA"/>
</dbReference>
<accession>A0A2Z5UX64</accession>
<evidence type="ECO:0000256" key="1">
    <source>
        <dbReference type="SAM" id="Coils"/>
    </source>
</evidence>
<organism evidence="3 4">
    <name type="scientific">Candidatus Rickettsiella viridis</name>
    <dbReference type="NCBI Taxonomy" id="676208"/>
    <lineage>
        <taxon>Bacteria</taxon>
        <taxon>Pseudomonadati</taxon>
        <taxon>Pseudomonadota</taxon>
        <taxon>Gammaproteobacteria</taxon>
        <taxon>Legionellales</taxon>
        <taxon>Coxiellaceae</taxon>
        <taxon>Rickettsiella</taxon>
    </lineage>
</organism>
<name>A0A2Z5UX64_9COXI</name>
<evidence type="ECO:0000313" key="4">
    <source>
        <dbReference type="Proteomes" id="UP000282483"/>
    </source>
</evidence>
<reference evidence="3 4" key="1">
    <citation type="submission" date="2017-03" db="EMBL/GenBank/DDBJ databases">
        <title>The genome sequence of Candidatus Rickettsiella viridis.</title>
        <authorList>
            <person name="Nikoh N."/>
            <person name="Tsuchida T."/>
            <person name="Yamaguchi K."/>
            <person name="Maeda T."/>
            <person name="Shigenobu S."/>
            <person name="Fukatsu T."/>
        </authorList>
    </citation>
    <scope>NUCLEOTIDE SEQUENCE [LARGE SCALE GENOMIC DNA]</scope>
    <source>
        <strain evidence="3 4">Ap-RA04</strain>
    </source>
</reference>
<evidence type="ECO:0000256" key="2">
    <source>
        <dbReference type="SAM" id="MobiDB-lite"/>
    </source>
</evidence>
<dbReference type="AlphaFoldDB" id="A0A2Z5UX64"/>
<dbReference type="Proteomes" id="UP000282483">
    <property type="component" value="Chromosome"/>
</dbReference>